<dbReference type="GO" id="GO:0003677">
    <property type="term" value="F:DNA binding"/>
    <property type="evidence" value="ECO:0007669"/>
    <property type="project" value="UniProtKB-KW"/>
</dbReference>
<keyword evidence="1" id="KW-0238">DNA-binding</keyword>
<dbReference type="OrthoDB" id="9808480at2"/>
<dbReference type="CDD" id="cd01109">
    <property type="entry name" value="HTH_YyaN"/>
    <property type="match status" value="1"/>
</dbReference>
<feature type="domain" description="HTH merR-type" evidence="2">
    <location>
        <begin position="1"/>
        <end position="69"/>
    </location>
</feature>
<dbReference type="EMBL" id="PYMC01000004">
    <property type="protein sequence ID" value="PSW05791.1"/>
    <property type="molecule type" value="Genomic_DNA"/>
</dbReference>
<dbReference type="PANTHER" id="PTHR30204">
    <property type="entry name" value="REDOX-CYCLING DRUG-SENSING TRANSCRIPTIONAL ACTIVATOR SOXR"/>
    <property type="match status" value="1"/>
</dbReference>
<dbReference type="Pfam" id="PF13411">
    <property type="entry name" value="MerR_1"/>
    <property type="match status" value="1"/>
</dbReference>
<evidence type="ECO:0000313" key="4">
    <source>
        <dbReference type="Proteomes" id="UP000240904"/>
    </source>
</evidence>
<dbReference type="SMART" id="SM00422">
    <property type="entry name" value="HTH_MERR"/>
    <property type="match status" value="1"/>
</dbReference>
<name>A0A2T3N0L5_9GAMM</name>
<dbReference type="InterPro" id="IPR009061">
    <property type="entry name" value="DNA-bd_dom_put_sf"/>
</dbReference>
<reference evidence="3 4" key="1">
    <citation type="submission" date="2018-03" db="EMBL/GenBank/DDBJ databases">
        <title>Whole genome sequencing of Histamine producing bacteria.</title>
        <authorList>
            <person name="Butler K."/>
        </authorList>
    </citation>
    <scope>NUCLEOTIDE SEQUENCE [LARGE SCALE GENOMIC DNA]</scope>
    <source>
        <strain evidence="3 4">DSM 16190</strain>
    </source>
</reference>
<dbReference type="Gene3D" id="1.10.1660.10">
    <property type="match status" value="1"/>
</dbReference>
<sequence>MNIREISGLVGVSAHTLRYYEKIGLLKEVRRNSSGHRFYTSRDLEWVKFIVRLKETGMQLEKITAYADLRELGDSTLQQRQKLLEEHRIRLNSVIESQLNHLKALDQKITYYKEKISS</sequence>
<dbReference type="PANTHER" id="PTHR30204:SF98">
    <property type="entry name" value="HTH-TYPE TRANSCRIPTIONAL REGULATOR ADHR"/>
    <property type="match status" value="1"/>
</dbReference>
<evidence type="ECO:0000259" key="2">
    <source>
        <dbReference type="PROSITE" id="PS50937"/>
    </source>
</evidence>
<protein>
    <submittedName>
        <fullName evidence="3">MerR family transcriptional regulator</fullName>
    </submittedName>
</protein>
<evidence type="ECO:0000313" key="3">
    <source>
        <dbReference type="EMBL" id="PSW05791.1"/>
    </source>
</evidence>
<dbReference type="AlphaFoldDB" id="A0A2T3N0L5"/>
<evidence type="ECO:0000256" key="1">
    <source>
        <dbReference type="ARBA" id="ARBA00023125"/>
    </source>
</evidence>
<dbReference type="PRINTS" id="PR00040">
    <property type="entry name" value="HTHMERR"/>
</dbReference>
<dbReference type="InterPro" id="IPR000551">
    <property type="entry name" value="MerR-type_HTH_dom"/>
</dbReference>
<dbReference type="InterPro" id="IPR047057">
    <property type="entry name" value="MerR_fam"/>
</dbReference>
<accession>A0A2T3N0L5</accession>
<proteinExistence type="predicted"/>
<dbReference type="SUPFAM" id="SSF46955">
    <property type="entry name" value="Putative DNA-binding domain"/>
    <property type="match status" value="1"/>
</dbReference>
<dbReference type="RefSeq" id="WP_107282943.1">
    <property type="nucleotide sequence ID" value="NZ_PYMC01000004.1"/>
</dbReference>
<keyword evidence="4" id="KW-1185">Reference proteome</keyword>
<dbReference type="Proteomes" id="UP000240904">
    <property type="component" value="Unassembled WGS sequence"/>
</dbReference>
<dbReference type="PROSITE" id="PS50937">
    <property type="entry name" value="HTH_MERR_2"/>
    <property type="match status" value="1"/>
</dbReference>
<dbReference type="GO" id="GO:0003700">
    <property type="term" value="F:DNA-binding transcription factor activity"/>
    <property type="evidence" value="ECO:0007669"/>
    <property type="project" value="InterPro"/>
</dbReference>
<comment type="caution">
    <text evidence="3">The sequence shown here is derived from an EMBL/GenBank/DDBJ whole genome shotgun (WGS) entry which is preliminary data.</text>
</comment>
<gene>
    <name evidence="3" type="ORF">C9I89_08670</name>
</gene>
<organism evidence="3 4">
    <name type="scientific">Photobacterium lipolyticum</name>
    <dbReference type="NCBI Taxonomy" id="266810"/>
    <lineage>
        <taxon>Bacteria</taxon>
        <taxon>Pseudomonadati</taxon>
        <taxon>Pseudomonadota</taxon>
        <taxon>Gammaproteobacteria</taxon>
        <taxon>Vibrionales</taxon>
        <taxon>Vibrionaceae</taxon>
        <taxon>Photobacterium</taxon>
    </lineage>
</organism>